<dbReference type="GO" id="GO:0043531">
    <property type="term" value="F:ADP binding"/>
    <property type="evidence" value="ECO:0007669"/>
    <property type="project" value="InterPro"/>
</dbReference>
<dbReference type="SMART" id="SM00028">
    <property type="entry name" value="TPR"/>
    <property type="match status" value="6"/>
</dbReference>
<feature type="domain" description="NB-ARC" evidence="1">
    <location>
        <begin position="20"/>
        <end position="176"/>
    </location>
</feature>
<name>A0A3N4KE04_9PEZI</name>
<dbReference type="OrthoDB" id="1658288at2759"/>
<protein>
    <submittedName>
        <fullName evidence="3">TPR-like protein</fullName>
    </submittedName>
</protein>
<sequence>MVAFSRNDAFTGRRDIIARLKELLEDKNYNRIALYGLGGAGKTQIALEYVHQRKGSSHVFWVHGSSFLKFSEDYRRIFLTVGISHEGHELSENEQLSEVKQWFESPASGSWIMILDNADNEADFSGNKSPISRFIPQSSDGKIIITTRSRVVASRQGCSVVEVPKMSTEEAKKLFFQRFSSTTRLQDHDLEASDKRRKSLLSQQFCDIRREVDMTESILSTYFITFERIKEQNPKGADLLRLIAFVDRQKIPEELFVKSGLEGMDDSIEFRMAIGVLLSFSFVSKAEDTPVYELHRLVQQSIQVYLSQKEVCKWRRIGLEVILKLFPQYKHNTRDICAIYLPHALAIVENSEDSLAGPVHYRVSMYLRDIGHYSDAEVQIRRCIQLKGDTEENDLGSLARYGLLATVLQKRGRYEEAEEISRRVLQGREQLLGPDHPDTLTSVGNLALVLGQLGKHIEAEKLNRQNELGLEHPETLNGLSVLFWILDAQGKYDEAEEMTQRALDVRKRVLGLRHPDTLSSLHNHGVVLWRLGRYEEAETLFRQAHEGQAKVLGPEHPNTLSSVDCWAMVLVELGKYGEAEQLAHRALNGYQKLRGLNDPCTQAAMGNLGLVLARLGRYDEAEKMLRTTVERREKVQGPDSISTLKSVSQLALVLHLHGNYEESERLHRRVYEIRDKKLGPMHLGTLSSLNNLASVMRDQGKNGETEAMCLRAMRGYAQAYRTEHPDTLTCAENLALVLYYRQKYQDAEKMQRGVLEGREKIFGPNHPCTIMSADNLAAFLMDLGRYDEAEQMSRRAVEGSERALGLNHPQTLRSLKNLVSLLQRMGME</sequence>
<keyword evidence="4" id="KW-1185">Reference proteome</keyword>
<evidence type="ECO:0000313" key="4">
    <source>
        <dbReference type="Proteomes" id="UP000276215"/>
    </source>
</evidence>
<dbReference type="AlphaFoldDB" id="A0A3N4KE04"/>
<dbReference type="InterPro" id="IPR053137">
    <property type="entry name" value="NLR-like"/>
</dbReference>
<dbReference type="Proteomes" id="UP000276215">
    <property type="component" value="Unassembled WGS sequence"/>
</dbReference>
<feature type="domain" description="DUF7779" evidence="2">
    <location>
        <begin position="231"/>
        <end position="310"/>
    </location>
</feature>
<proteinExistence type="predicted"/>
<dbReference type="PANTHER" id="PTHR46082:SF6">
    <property type="entry name" value="AAA+ ATPASE DOMAIN-CONTAINING PROTEIN-RELATED"/>
    <property type="match status" value="1"/>
</dbReference>
<dbReference type="EMBL" id="ML120359">
    <property type="protein sequence ID" value="RPB04125.1"/>
    <property type="molecule type" value="Genomic_DNA"/>
</dbReference>
<dbReference type="InterPro" id="IPR002182">
    <property type="entry name" value="NB-ARC"/>
</dbReference>
<dbReference type="Pfam" id="PF25000">
    <property type="entry name" value="DUF7779"/>
    <property type="match status" value="1"/>
</dbReference>
<dbReference type="InterPro" id="IPR027417">
    <property type="entry name" value="P-loop_NTPase"/>
</dbReference>
<organism evidence="3 4">
    <name type="scientific">Choiromyces venosus 120613-1</name>
    <dbReference type="NCBI Taxonomy" id="1336337"/>
    <lineage>
        <taxon>Eukaryota</taxon>
        <taxon>Fungi</taxon>
        <taxon>Dikarya</taxon>
        <taxon>Ascomycota</taxon>
        <taxon>Pezizomycotina</taxon>
        <taxon>Pezizomycetes</taxon>
        <taxon>Pezizales</taxon>
        <taxon>Tuberaceae</taxon>
        <taxon>Choiromyces</taxon>
    </lineage>
</organism>
<dbReference type="Gene3D" id="1.25.40.10">
    <property type="entry name" value="Tetratricopeptide repeat domain"/>
    <property type="match status" value="4"/>
</dbReference>
<reference evidence="3 4" key="1">
    <citation type="journal article" date="2018" name="Nat. Ecol. Evol.">
        <title>Pezizomycetes genomes reveal the molecular basis of ectomycorrhizal truffle lifestyle.</title>
        <authorList>
            <person name="Murat C."/>
            <person name="Payen T."/>
            <person name="Noel B."/>
            <person name="Kuo A."/>
            <person name="Morin E."/>
            <person name="Chen J."/>
            <person name="Kohler A."/>
            <person name="Krizsan K."/>
            <person name="Balestrini R."/>
            <person name="Da Silva C."/>
            <person name="Montanini B."/>
            <person name="Hainaut M."/>
            <person name="Levati E."/>
            <person name="Barry K.W."/>
            <person name="Belfiori B."/>
            <person name="Cichocki N."/>
            <person name="Clum A."/>
            <person name="Dockter R.B."/>
            <person name="Fauchery L."/>
            <person name="Guy J."/>
            <person name="Iotti M."/>
            <person name="Le Tacon F."/>
            <person name="Lindquist E.A."/>
            <person name="Lipzen A."/>
            <person name="Malagnac F."/>
            <person name="Mello A."/>
            <person name="Molinier V."/>
            <person name="Miyauchi S."/>
            <person name="Poulain J."/>
            <person name="Riccioni C."/>
            <person name="Rubini A."/>
            <person name="Sitrit Y."/>
            <person name="Splivallo R."/>
            <person name="Traeger S."/>
            <person name="Wang M."/>
            <person name="Zifcakova L."/>
            <person name="Wipf D."/>
            <person name="Zambonelli A."/>
            <person name="Paolocci F."/>
            <person name="Nowrousian M."/>
            <person name="Ottonello S."/>
            <person name="Baldrian P."/>
            <person name="Spatafora J.W."/>
            <person name="Henrissat B."/>
            <person name="Nagy L.G."/>
            <person name="Aury J.M."/>
            <person name="Wincker P."/>
            <person name="Grigoriev I.V."/>
            <person name="Bonfante P."/>
            <person name="Martin F.M."/>
        </authorList>
    </citation>
    <scope>NUCLEOTIDE SEQUENCE [LARGE SCALE GENOMIC DNA]</scope>
    <source>
        <strain evidence="3 4">120613-1</strain>
    </source>
</reference>
<dbReference type="SUPFAM" id="SSF52540">
    <property type="entry name" value="P-loop containing nucleoside triphosphate hydrolases"/>
    <property type="match status" value="1"/>
</dbReference>
<dbReference type="SUPFAM" id="SSF48452">
    <property type="entry name" value="TPR-like"/>
    <property type="match status" value="1"/>
</dbReference>
<dbReference type="InterPro" id="IPR011990">
    <property type="entry name" value="TPR-like_helical_dom_sf"/>
</dbReference>
<dbReference type="Gene3D" id="3.40.50.300">
    <property type="entry name" value="P-loop containing nucleotide triphosphate hydrolases"/>
    <property type="match status" value="1"/>
</dbReference>
<dbReference type="STRING" id="1336337.A0A3N4KE04"/>
<accession>A0A3N4KE04</accession>
<evidence type="ECO:0000259" key="1">
    <source>
        <dbReference type="Pfam" id="PF00931"/>
    </source>
</evidence>
<dbReference type="PANTHER" id="PTHR46082">
    <property type="entry name" value="ATP/GTP-BINDING PROTEIN-RELATED"/>
    <property type="match status" value="1"/>
</dbReference>
<gene>
    <name evidence="3" type="ORF">L873DRAFT_1667125</name>
</gene>
<dbReference type="Pfam" id="PF00931">
    <property type="entry name" value="NB-ARC"/>
    <property type="match status" value="1"/>
</dbReference>
<evidence type="ECO:0000259" key="2">
    <source>
        <dbReference type="Pfam" id="PF25000"/>
    </source>
</evidence>
<dbReference type="InterPro" id="IPR056681">
    <property type="entry name" value="DUF7779"/>
</dbReference>
<dbReference type="InterPro" id="IPR019734">
    <property type="entry name" value="TPR_rpt"/>
</dbReference>
<dbReference type="Pfam" id="PF13424">
    <property type="entry name" value="TPR_12"/>
    <property type="match status" value="3"/>
</dbReference>
<evidence type="ECO:0000313" key="3">
    <source>
        <dbReference type="EMBL" id="RPB04125.1"/>
    </source>
</evidence>
<dbReference type="Pfam" id="PF13374">
    <property type="entry name" value="TPR_10"/>
    <property type="match status" value="4"/>
</dbReference>